<dbReference type="InterPro" id="IPR015813">
    <property type="entry name" value="Pyrv/PenolPyrv_kinase-like_dom"/>
</dbReference>
<dbReference type="SUPFAM" id="SSF51621">
    <property type="entry name" value="Phosphoenolpyruvate/pyruvate domain"/>
    <property type="match status" value="1"/>
</dbReference>
<dbReference type="PANTHER" id="PTHR42905:SF5">
    <property type="entry name" value="CARBOXYVINYL-CARBOXYPHOSPHONATE PHOSPHORYLMUTASE, CHLOROPLASTIC"/>
    <property type="match status" value="1"/>
</dbReference>
<dbReference type="InterPro" id="IPR018523">
    <property type="entry name" value="Isocitrate_lyase_ph_CS"/>
</dbReference>
<dbReference type="PROSITE" id="PS00161">
    <property type="entry name" value="ISOCITRATE_LYASE"/>
    <property type="match status" value="1"/>
</dbReference>
<dbReference type="InterPro" id="IPR040442">
    <property type="entry name" value="Pyrv_kinase-like_dom_sf"/>
</dbReference>
<dbReference type="CDD" id="cd00377">
    <property type="entry name" value="ICL_PEPM"/>
    <property type="match status" value="1"/>
</dbReference>
<dbReference type="GO" id="GO:0016833">
    <property type="term" value="F:oxo-acid-lyase activity"/>
    <property type="evidence" value="ECO:0007669"/>
    <property type="project" value="UniProtKB-ARBA"/>
</dbReference>
<dbReference type="Pfam" id="PF13714">
    <property type="entry name" value="PEP_mutase"/>
    <property type="match status" value="1"/>
</dbReference>
<dbReference type="Gene3D" id="3.20.20.60">
    <property type="entry name" value="Phosphoenolpyruvate-binding domains"/>
    <property type="match status" value="1"/>
</dbReference>
<dbReference type="InterPro" id="IPR039556">
    <property type="entry name" value="ICL/PEPM"/>
</dbReference>
<dbReference type="AlphaFoldDB" id="A0A6B0XY32"/>
<comment type="caution">
    <text evidence="1">The sequence shown here is derived from an EMBL/GenBank/DDBJ whole genome shotgun (WGS) entry which is preliminary data.</text>
</comment>
<name>A0A6B0XY32_9RHOB</name>
<protein>
    <submittedName>
        <fullName evidence="1">Oxaloacetate decarboxylase</fullName>
    </submittedName>
</protein>
<gene>
    <name evidence="1" type="ORF">F4Y60_05835</name>
</gene>
<proteinExistence type="predicted"/>
<dbReference type="PANTHER" id="PTHR42905">
    <property type="entry name" value="PHOSPHOENOLPYRUVATE CARBOXYLASE"/>
    <property type="match status" value="1"/>
</dbReference>
<sequence length="300" mass="31780">MKPAGSRLRALIDAPDIVILPGVHDTLSALVAEASGAKALAAGGYSATASLLGRPDSSQLSLTELADFYARITERVGVPVLADADTGFGNVTNVARTVRMMERAGVGAFFIEDQVYPKRCGHMAGKAVVEVEEMAGKLKAALDSRQDETIMIMARTDAIATDGFQAALDRMALYREIGADILFVEAPTDLDQLRRIPAELDGPCLVNLIDGGATPILAASEFQDMGYVACVMPVTATHVIAKALNAYYGDLLRNGDLREAMHHGIGFAAYTELVGLPRQREAEQAYLDAARTLAGTTGAP</sequence>
<accession>A0A6B0XY32</accession>
<organism evidence="1">
    <name type="scientific">Boseongicola sp. SB0664_bin_43</name>
    <dbReference type="NCBI Taxonomy" id="2604844"/>
    <lineage>
        <taxon>Bacteria</taxon>
        <taxon>Pseudomonadati</taxon>
        <taxon>Pseudomonadota</taxon>
        <taxon>Alphaproteobacteria</taxon>
        <taxon>Rhodobacterales</taxon>
        <taxon>Paracoccaceae</taxon>
        <taxon>Boseongicola</taxon>
    </lineage>
</organism>
<reference evidence="1" key="1">
    <citation type="submission" date="2019-09" db="EMBL/GenBank/DDBJ databases">
        <title>Characterisation of the sponge microbiome using genome-centric metagenomics.</title>
        <authorList>
            <person name="Engelberts J.P."/>
            <person name="Robbins S.J."/>
            <person name="De Goeij J.M."/>
            <person name="Aranda M."/>
            <person name="Bell S.C."/>
            <person name="Webster N.S."/>
        </authorList>
    </citation>
    <scope>NUCLEOTIDE SEQUENCE</scope>
    <source>
        <strain evidence="1">SB0664_bin_43</strain>
    </source>
</reference>
<dbReference type="EMBL" id="VXRY01000236">
    <property type="protein sequence ID" value="MXY33601.1"/>
    <property type="molecule type" value="Genomic_DNA"/>
</dbReference>
<evidence type="ECO:0000313" key="1">
    <source>
        <dbReference type="EMBL" id="MXY33601.1"/>
    </source>
</evidence>